<dbReference type="OrthoDB" id="1256920at2"/>
<protein>
    <submittedName>
        <fullName evidence="2">Uncharacterized protein</fullName>
    </submittedName>
</protein>
<gene>
    <name evidence="2" type="ORF">NCTC13492_03132</name>
    <name evidence="1" type="ORF">SAMN05421542_3944</name>
</gene>
<accession>A0A2X2Z8P2</accession>
<dbReference type="AlphaFoldDB" id="A0A2X2Z8P2"/>
<dbReference type="EMBL" id="UAWB01000012">
    <property type="protein sequence ID" value="SQB46069.1"/>
    <property type="molecule type" value="Genomic_DNA"/>
</dbReference>
<dbReference type="Proteomes" id="UP000199426">
    <property type="component" value="Unassembled WGS sequence"/>
</dbReference>
<dbReference type="RefSeq" id="WP_089738487.1">
    <property type="nucleotide sequence ID" value="NZ_FNEG01000006.1"/>
</dbReference>
<evidence type="ECO:0000313" key="4">
    <source>
        <dbReference type="Proteomes" id="UP000251670"/>
    </source>
</evidence>
<dbReference type="EMBL" id="FNEG01000006">
    <property type="protein sequence ID" value="SDJ59883.1"/>
    <property type="molecule type" value="Genomic_DNA"/>
</dbReference>
<dbReference type="Proteomes" id="UP000251670">
    <property type="component" value="Unassembled WGS sequence"/>
</dbReference>
<evidence type="ECO:0000313" key="1">
    <source>
        <dbReference type="EMBL" id="SDJ59883.1"/>
    </source>
</evidence>
<sequence>MKTKILLLLFILFSMKLFSQFSFSNLNRGISLQENEKRHWFPARFNNSKSVEAKDFFEGKDSTRLFQNSNVVYNTHLKNFSLNSEVVNDYFRAIRVGIGFQLNSTVSDTNGTTTDQMKKDQLISSLQNGGGNLFINAKYPILAIGRETDSFGLKAYIYHNTGIELTSINTPDNDFILTHNTGIVLGGFGMGIKNNIAIFFQAKGALLYGNSKYNRVLSSDTNFKHILPMVNINVGINFLNMYTVKVDFYPVGQYFKDNFPATISFVITPKKENKNGK</sequence>
<evidence type="ECO:0000313" key="3">
    <source>
        <dbReference type="Proteomes" id="UP000199426"/>
    </source>
</evidence>
<evidence type="ECO:0000313" key="2">
    <source>
        <dbReference type="EMBL" id="SQB46069.1"/>
    </source>
</evidence>
<name>A0A2X2Z8P2_CHRJE</name>
<organism evidence="2 4">
    <name type="scientific">Chryseobacterium jejuense</name>
    <dbReference type="NCBI Taxonomy" id="445960"/>
    <lineage>
        <taxon>Bacteria</taxon>
        <taxon>Pseudomonadati</taxon>
        <taxon>Bacteroidota</taxon>
        <taxon>Flavobacteriia</taxon>
        <taxon>Flavobacteriales</taxon>
        <taxon>Weeksellaceae</taxon>
        <taxon>Chryseobacterium group</taxon>
        <taxon>Chryseobacterium</taxon>
    </lineage>
</organism>
<reference evidence="1 3" key="1">
    <citation type="submission" date="2016-10" db="EMBL/GenBank/DDBJ databases">
        <authorList>
            <person name="Varghese N."/>
            <person name="Submissions S."/>
        </authorList>
    </citation>
    <scope>NUCLEOTIDE SEQUENCE [LARGE SCALE GENOMIC DNA]</scope>
    <source>
        <strain evidence="1 3">DSM 19299</strain>
    </source>
</reference>
<keyword evidence="3" id="KW-1185">Reference proteome</keyword>
<proteinExistence type="predicted"/>
<reference evidence="2 4" key="2">
    <citation type="submission" date="2018-06" db="EMBL/GenBank/DDBJ databases">
        <authorList>
            <consortium name="Pathogen Informatics"/>
            <person name="Doyle S."/>
        </authorList>
    </citation>
    <scope>NUCLEOTIDE SEQUENCE [LARGE SCALE GENOMIC DNA]</scope>
    <source>
        <strain evidence="2 4">NCTC13492</strain>
    </source>
</reference>